<feature type="domain" description="Phage terminase large subunit GpA ATPase" evidence="1">
    <location>
        <begin position="37"/>
        <end position="282"/>
    </location>
</feature>
<dbReference type="PANTHER" id="PTHR34413">
    <property type="entry name" value="PROPHAGE TAIL FIBER ASSEMBLY PROTEIN HOMOLOG TFAE-RELATED-RELATED"/>
    <property type="match status" value="1"/>
</dbReference>
<dbReference type="Gene3D" id="3.40.50.300">
    <property type="entry name" value="P-loop containing nucleotide triphosphate hydrolases"/>
    <property type="match status" value="1"/>
</dbReference>
<dbReference type="STRING" id="1137799.GZ78_10965"/>
<evidence type="ECO:0000313" key="3">
    <source>
        <dbReference type="EMBL" id="KEQ18088.1"/>
    </source>
</evidence>
<dbReference type="RefSeq" id="WP_034835159.1">
    <property type="nucleotide sequence ID" value="NZ_JOKH01000002.1"/>
</dbReference>
<evidence type="ECO:0008006" key="5">
    <source>
        <dbReference type="Google" id="ProtNLM"/>
    </source>
</evidence>
<name>A0A081NI15_9GAMM</name>
<dbReference type="AlphaFoldDB" id="A0A081NI15"/>
<dbReference type="EMBL" id="JOKH01000002">
    <property type="protein sequence ID" value="KEQ18088.1"/>
    <property type="molecule type" value="Genomic_DNA"/>
</dbReference>
<protein>
    <recommendedName>
        <fullName evidence="5">Terminase</fullName>
    </recommendedName>
</protein>
<dbReference type="GO" id="GO:0004519">
    <property type="term" value="F:endonuclease activity"/>
    <property type="evidence" value="ECO:0007669"/>
    <property type="project" value="InterPro"/>
</dbReference>
<accession>A0A081NI15</accession>
<evidence type="ECO:0000259" key="1">
    <source>
        <dbReference type="Pfam" id="PF05876"/>
    </source>
</evidence>
<dbReference type="InterPro" id="IPR046453">
    <property type="entry name" value="GpA_ATPase"/>
</dbReference>
<dbReference type="InterPro" id="IPR051220">
    <property type="entry name" value="TFA_Chaperone"/>
</dbReference>
<comment type="caution">
    <text evidence="3">The sequence shown here is derived from an EMBL/GenBank/DDBJ whole genome shotgun (WGS) entry which is preliminary data.</text>
</comment>
<dbReference type="OrthoDB" id="5181253at2"/>
<evidence type="ECO:0000313" key="4">
    <source>
        <dbReference type="Proteomes" id="UP000028073"/>
    </source>
</evidence>
<dbReference type="GO" id="GO:0016887">
    <property type="term" value="F:ATP hydrolysis activity"/>
    <property type="evidence" value="ECO:0007669"/>
    <property type="project" value="InterPro"/>
</dbReference>
<dbReference type="PANTHER" id="PTHR34413:SF2">
    <property type="entry name" value="PROPHAGE TAIL FIBER ASSEMBLY PROTEIN HOMOLOG TFAE-RELATED"/>
    <property type="match status" value="1"/>
</dbReference>
<keyword evidence="4" id="KW-1185">Reference proteome</keyword>
<dbReference type="GO" id="GO:0005524">
    <property type="term" value="F:ATP binding"/>
    <property type="evidence" value="ECO:0007669"/>
    <property type="project" value="InterPro"/>
</dbReference>
<feature type="domain" description="Terminase large subunit GpA endonuclease" evidence="2">
    <location>
        <begin position="293"/>
        <end position="572"/>
    </location>
</feature>
<dbReference type="InterPro" id="IPR046454">
    <property type="entry name" value="GpA_endonuclease"/>
</dbReference>
<organism evidence="3 4">
    <name type="scientific">Endozoicomonas numazuensis</name>
    <dbReference type="NCBI Taxonomy" id="1137799"/>
    <lineage>
        <taxon>Bacteria</taxon>
        <taxon>Pseudomonadati</taxon>
        <taxon>Pseudomonadota</taxon>
        <taxon>Gammaproteobacteria</taxon>
        <taxon>Oceanospirillales</taxon>
        <taxon>Endozoicomonadaceae</taxon>
        <taxon>Endozoicomonas</taxon>
    </lineage>
</organism>
<proteinExistence type="inferred from homology"/>
<evidence type="ECO:0000259" key="2">
    <source>
        <dbReference type="Pfam" id="PF20454"/>
    </source>
</evidence>
<dbReference type="InterPro" id="IPR008866">
    <property type="entry name" value="Phage_lambda_GpA-like"/>
</dbReference>
<dbReference type="Proteomes" id="UP000028073">
    <property type="component" value="Unassembled WGS sequence"/>
</dbReference>
<dbReference type="HAMAP" id="MF_04144">
    <property type="entry name" value="TERL_LAMBDA"/>
    <property type="match status" value="1"/>
</dbReference>
<sequence>MSSPYLDGFFAGLKPDTRLMVSEWADEYRILPMKAAKEAGRWRTSRTPYLKEIMDCLSPSSDVERVAFMKGAQVGGTESGNCWLGYVIHHTPGPMMYVLPTLDMAKRTSKQRIAPMIEEMPVLRERVKDARSRDSGNTQLVKEFPNGVLIITGANSATGLRSMPARFLFLDEIDAYEDDVDGEGSPINLAIKRTATFSRNRKILMVSTPNIAGASKIESAYQSSDQRQYYVPCVNCGHRQPIEWQQIKFENQNPETACFECIQCQHQMQEHDKPRLLENGRWEPQNAESDGKIRGYHLSSLYSPNGWYSWKEAVADFLAAKDDPVLLKDWTNTVLGQTWQEAGESVDYELLYQRREHYVAEVPWPVEVLTCGIDVQDDRVEYEVVGWGAGEESWSIDYIRLYGDLSRPEIWKILADKLRTAYRRQDGVLMNLAQICMDSGGHFTDEVYAFSRKQGADWLIPIKGASQSGKPIATFPKTRNKKGVYLTLVGTDTAKELIYQRYRILEPGAGYCHWPVKDCFDEDYFKQATAEEKVRKYKHGVAYFEWDARKKRNEALDCRVYALTAVRILQQHRGLNLEQLAAQRPEPEVMIEASEPEALTHTRSRRFSRSSYLNG</sequence>
<gene>
    <name evidence="3" type="ORF">GZ78_10965</name>
</gene>
<dbReference type="Pfam" id="PF20454">
    <property type="entry name" value="GpA_nuclease"/>
    <property type="match status" value="1"/>
</dbReference>
<dbReference type="InterPro" id="IPR027417">
    <property type="entry name" value="P-loop_NTPase"/>
</dbReference>
<dbReference type="Pfam" id="PF05876">
    <property type="entry name" value="GpA_ATPase"/>
    <property type="match status" value="1"/>
</dbReference>
<dbReference type="eggNOG" id="COG5525">
    <property type="taxonomic scope" value="Bacteria"/>
</dbReference>
<reference evidence="3 4" key="1">
    <citation type="submission" date="2014-06" db="EMBL/GenBank/DDBJ databases">
        <title>Whole Genome Sequences of Three Symbiotic Endozoicomonas Bacteria.</title>
        <authorList>
            <person name="Neave M.J."/>
            <person name="Apprill A."/>
            <person name="Voolstra C.R."/>
        </authorList>
    </citation>
    <scope>NUCLEOTIDE SEQUENCE [LARGE SCALE GENOMIC DNA]</scope>
    <source>
        <strain evidence="3 4">DSM 25634</strain>
    </source>
</reference>